<dbReference type="GO" id="GO:0016491">
    <property type="term" value="F:oxidoreductase activity"/>
    <property type="evidence" value="ECO:0007669"/>
    <property type="project" value="UniProtKB-KW"/>
</dbReference>
<dbReference type="Pfam" id="PF13561">
    <property type="entry name" value="adh_short_C2"/>
    <property type="match status" value="1"/>
</dbReference>
<comment type="caution">
    <text evidence="3">The sequence shown here is derived from an EMBL/GenBank/DDBJ whole genome shotgun (WGS) entry which is preliminary data.</text>
</comment>
<organism evidence="3 4">
    <name type="scientific">Litoribrevibacter albus</name>
    <dbReference type="NCBI Taxonomy" id="1473156"/>
    <lineage>
        <taxon>Bacteria</taxon>
        <taxon>Pseudomonadati</taxon>
        <taxon>Pseudomonadota</taxon>
        <taxon>Gammaproteobacteria</taxon>
        <taxon>Oceanospirillales</taxon>
        <taxon>Oceanospirillaceae</taxon>
        <taxon>Litoribrevibacter</taxon>
    </lineage>
</organism>
<dbReference type="InterPro" id="IPR036291">
    <property type="entry name" value="NAD(P)-bd_dom_sf"/>
</dbReference>
<reference evidence="3" key="2">
    <citation type="submission" date="2023-01" db="EMBL/GenBank/DDBJ databases">
        <title>Draft genome sequence of Litoribrevibacter albus strain NBRC 110071.</title>
        <authorList>
            <person name="Sun Q."/>
            <person name="Mori K."/>
        </authorList>
    </citation>
    <scope>NUCLEOTIDE SEQUENCE</scope>
    <source>
        <strain evidence="3">NBRC 110071</strain>
    </source>
</reference>
<accession>A0AA37SC98</accession>
<dbReference type="Gene3D" id="3.40.50.720">
    <property type="entry name" value="NAD(P)-binding Rossmann-like Domain"/>
    <property type="match status" value="1"/>
</dbReference>
<dbReference type="InterPro" id="IPR002347">
    <property type="entry name" value="SDR_fam"/>
</dbReference>
<reference evidence="3" key="1">
    <citation type="journal article" date="2014" name="Int. J. Syst. Evol. Microbiol.">
        <title>Complete genome sequence of Corynebacterium casei LMG S-19264T (=DSM 44701T), isolated from a smear-ripened cheese.</title>
        <authorList>
            <consortium name="US DOE Joint Genome Institute (JGI-PGF)"/>
            <person name="Walter F."/>
            <person name="Albersmeier A."/>
            <person name="Kalinowski J."/>
            <person name="Ruckert C."/>
        </authorList>
    </citation>
    <scope>NUCLEOTIDE SEQUENCE</scope>
    <source>
        <strain evidence="3">NBRC 110071</strain>
    </source>
</reference>
<evidence type="ECO:0000313" key="4">
    <source>
        <dbReference type="Proteomes" id="UP001161389"/>
    </source>
</evidence>
<dbReference type="PRINTS" id="PR00081">
    <property type="entry name" value="GDHRDH"/>
</dbReference>
<keyword evidence="4" id="KW-1185">Reference proteome</keyword>
<name>A0AA37SC98_9GAMM</name>
<evidence type="ECO:0000313" key="3">
    <source>
        <dbReference type="EMBL" id="GLQ32754.1"/>
    </source>
</evidence>
<evidence type="ECO:0000256" key="2">
    <source>
        <dbReference type="ARBA" id="ARBA00023002"/>
    </source>
</evidence>
<dbReference type="SUPFAM" id="SSF51735">
    <property type="entry name" value="NAD(P)-binding Rossmann-fold domains"/>
    <property type="match status" value="1"/>
</dbReference>
<dbReference type="PRINTS" id="PR00080">
    <property type="entry name" value="SDRFAMILY"/>
</dbReference>
<dbReference type="EMBL" id="BSNM01000016">
    <property type="protein sequence ID" value="GLQ32754.1"/>
    <property type="molecule type" value="Genomic_DNA"/>
</dbReference>
<dbReference type="Proteomes" id="UP001161389">
    <property type="component" value="Unassembled WGS sequence"/>
</dbReference>
<protein>
    <submittedName>
        <fullName evidence="3">3-oxoacyl-ACP reductase</fullName>
    </submittedName>
</protein>
<proteinExistence type="inferred from homology"/>
<dbReference type="PANTHER" id="PTHR43639:SF1">
    <property type="entry name" value="SHORT-CHAIN DEHYDROGENASE_REDUCTASE FAMILY PROTEIN"/>
    <property type="match status" value="1"/>
</dbReference>
<gene>
    <name evidence="3" type="ORF">GCM10007876_32330</name>
</gene>
<dbReference type="PANTHER" id="PTHR43639">
    <property type="entry name" value="OXIDOREDUCTASE, SHORT-CHAIN DEHYDROGENASE/REDUCTASE FAMILY (AFU_ORTHOLOGUE AFUA_5G02870)"/>
    <property type="match status" value="1"/>
</dbReference>
<dbReference type="AlphaFoldDB" id="A0AA37SC98"/>
<comment type="similarity">
    <text evidence="1">Belongs to the short-chain dehydrogenases/reductases (SDR) family.</text>
</comment>
<dbReference type="CDD" id="cd05233">
    <property type="entry name" value="SDR_c"/>
    <property type="match status" value="1"/>
</dbReference>
<dbReference type="RefSeq" id="WP_284382871.1">
    <property type="nucleotide sequence ID" value="NZ_BSNM01000016.1"/>
</dbReference>
<evidence type="ECO:0000256" key="1">
    <source>
        <dbReference type="ARBA" id="ARBA00006484"/>
    </source>
</evidence>
<keyword evidence="2" id="KW-0560">Oxidoreductase</keyword>
<sequence length="250" mass="26049">MSIKNTVVIVTGASSGMGVSIAEHLYQAGYALALHGRDQQRLSAVAAGFDDKSRVITVAGDVAIETDRAKLVAATLEAFGKVDALVNNAGIFSPKPFLEVTEADLDQYLSTNLKGTYFLTQKVIPLLQQQGGGSVINMGTVLVNHALGGVPATAPISSKGGIHGLTVQLAAEFGKDNIRVNTIAPGIIRTPMHARNGIDDSDSLAGLHLLNRIGEGEHIATMVEQLISNDFVSGTIINVDGGHVAGHHLG</sequence>
<dbReference type="FunFam" id="3.40.50.720:FF:000084">
    <property type="entry name" value="Short-chain dehydrogenase reductase"/>
    <property type="match status" value="1"/>
</dbReference>